<dbReference type="PANTHER" id="PTHR30204">
    <property type="entry name" value="REDOX-CYCLING DRUG-SENSING TRANSCRIPTIONAL ACTIVATOR SOXR"/>
    <property type="match status" value="1"/>
</dbReference>
<dbReference type="AlphaFoldDB" id="A0A2M7VFF6"/>
<dbReference type="InterPro" id="IPR009061">
    <property type="entry name" value="DNA-bd_dom_put_sf"/>
</dbReference>
<dbReference type="PANTHER" id="PTHR30204:SF69">
    <property type="entry name" value="MERR-FAMILY TRANSCRIPTIONAL REGULATOR"/>
    <property type="match status" value="1"/>
</dbReference>
<organism evidence="6 7">
    <name type="scientific">Candidatus Komeilibacteria bacterium CG_4_10_14_0_2_um_filter_37_10</name>
    <dbReference type="NCBI Taxonomy" id="1974470"/>
    <lineage>
        <taxon>Bacteria</taxon>
        <taxon>Candidatus Komeiliibacteriota</taxon>
    </lineage>
</organism>
<dbReference type="Gene3D" id="1.10.1660.10">
    <property type="match status" value="1"/>
</dbReference>
<keyword evidence="3" id="KW-0238">DNA-binding</keyword>
<dbReference type="GO" id="GO:0003700">
    <property type="term" value="F:DNA-binding transcription factor activity"/>
    <property type="evidence" value="ECO:0007669"/>
    <property type="project" value="InterPro"/>
</dbReference>
<proteinExistence type="predicted"/>
<name>A0A2M7VFF6_9BACT</name>
<dbReference type="SUPFAM" id="SSF46955">
    <property type="entry name" value="Putative DNA-binding domain"/>
    <property type="match status" value="1"/>
</dbReference>
<evidence type="ECO:0000256" key="1">
    <source>
        <dbReference type="ARBA" id="ARBA00022491"/>
    </source>
</evidence>
<evidence type="ECO:0000256" key="2">
    <source>
        <dbReference type="ARBA" id="ARBA00023015"/>
    </source>
</evidence>
<dbReference type="InterPro" id="IPR047057">
    <property type="entry name" value="MerR_fam"/>
</dbReference>
<gene>
    <name evidence="6" type="ORF">COX77_01870</name>
</gene>
<reference evidence="7" key="1">
    <citation type="submission" date="2017-09" db="EMBL/GenBank/DDBJ databases">
        <title>Depth-based differentiation of microbial function through sediment-hosted aquifers and enrichment of novel symbionts in the deep terrestrial subsurface.</title>
        <authorList>
            <person name="Probst A.J."/>
            <person name="Ladd B."/>
            <person name="Jarett J.K."/>
            <person name="Geller-Mcgrath D.E."/>
            <person name="Sieber C.M.K."/>
            <person name="Emerson J.B."/>
            <person name="Anantharaman K."/>
            <person name="Thomas B.C."/>
            <person name="Malmstrom R."/>
            <person name="Stieglmeier M."/>
            <person name="Klingl A."/>
            <person name="Woyke T."/>
            <person name="Ryan C.M."/>
            <person name="Banfield J.F."/>
        </authorList>
    </citation>
    <scope>NUCLEOTIDE SEQUENCE [LARGE SCALE GENOMIC DNA]</scope>
</reference>
<dbReference type="PROSITE" id="PS50937">
    <property type="entry name" value="HTH_MERR_2"/>
    <property type="match status" value="1"/>
</dbReference>
<dbReference type="EMBL" id="PFPO01000035">
    <property type="protein sequence ID" value="PIZ99332.1"/>
    <property type="molecule type" value="Genomic_DNA"/>
</dbReference>
<dbReference type="GO" id="GO:0003677">
    <property type="term" value="F:DNA binding"/>
    <property type="evidence" value="ECO:0007669"/>
    <property type="project" value="UniProtKB-KW"/>
</dbReference>
<sequence>MTYLKIGELAKEVGCLPSTIHFYTQEGLLQEVKRSRGGYRLYDPVEAPKRLRQIFNLQEKKRWRIEEIKKLFK</sequence>
<protein>
    <recommendedName>
        <fullName evidence="5">HTH merR-type domain-containing protein</fullName>
    </recommendedName>
</protein>
<evidence type="ECO:0000259" key="5">
    <source>
        <dbReference type="PROSITE" id="PS50937"/>
    </source>
</evidence>
<evidence type="ECO:0000313" key="7">
    <source>
        <dbReference type="Proteomes" id="UP000230405"/>
    </source>
</evidence>
<dbReference type="Proteomes" id="UP000230405">
    <property type="component" value="Unassembled WGS sequence"/>
</dbReference>
<keyword evidence="1" id="KW-0678">Repressor</keyword>
<comment type="caution">
    <text evidence="6">The sequence shown here is derived from an EMBL/GenBank/DDBJ whole genome shotgun (WGS) entry which is preliminary data.</text>
</comment>
<evidence type="ECO:0000313" key="6">
    <source>
        <dbReference type="EMBL" id="PIZ99332.1"/>
    </source>
</evidence>
<accession>A0A2M7VFF6</accession>
<dbReference type="Pfam" id="PF13411">
    <property type="entry name" value="MerR_1"/>
    <property type="match status" value="1"/>
</dbReference>
<evidence type="ECO:0000256" key="4">
    <source>
        <dbReference type="ARBA" id="ARBA00023163"/>
    </source>
</evidence>
<evidence type="ECO:0000256" key="3">
    <source>
        <dbReference type="ARBA" id="ARBA00023125"/>
    </source>
</evidence>
<dbReference type="SMART" id="SM00422">
    <property type="entry name" value="HTH_MERR"/>
    <property type="match status" value="1"/>
</dbReference>
<keyword evidence="2" id="KW-0805">Transcription regulation</keyword>
<keyword evidence="4" id="KW-0804">Transcription</keyword>
<feature type="domain" description="HTH merR-type" evidence="5">
    <location>
        <begin position="3"/>
        <end position="73"/>
    </location>
</feature>
<dbReference type="InterPro" id="IPR000551">
    <property type="entry name" value="MerR-type_HTH_dom"/>
</dbReference>